<dbReference type="InterPro" id="IPR016024">
    <property type="entry name" value="ARM-type_fold"/>
</dbReference>
<keyword evidence="11" id="KW-1185">Reference proteome</keyword>
<proteinExistence type="inferred from homology"/>
<dbReference type="GO" id="GO:0005737">
    <property type="term" value="C:cytoplasm"/>
    <property type="evidence" value="ECO:0007669"/>
    <property type="project" value="UniProtKB-SubCell"/>
</dbReference>
<dbReference type="GO" id="GO:0031267">
    <property type="term" value="F:small GTPase binding"/>
    <property type="evidence" value="ECO:0007669"/>
    <property type="project" value="InterPro"/>
</dbReference>
<evidence type="ECO:0000259" key="9">
    <source>
        <dbReference type="SMART" id="SM00913"/>
    </source>
</evidence>
<dbReference type="Pfam" id="PF03810">
    <property type="entry name" value="IBN_N"/>
    <property type="match status" value="1"/>
</dbReference>
<comment type="subcellular location">
    <subcellularLocation>
        <location evidence="2">Cytoplasm</location>
    </subcellularLocation>
    <subcellularLocation>
        <location evidence="1">Nucleus</location>
    </subcellularLocation>
</comment>
<dbReference type="AlphaFoldDB" id="A0AAD9PD05"/>
<dbReference type="GO" id="GO:0005049">
    <property type="term" value="F:nuclear export signal receptor activity"/>
    <property type="evidence" value="ECO:0007669"/>
    <property type="project" value="InterPro"/>
</dbReference>
<keyword evidence="6" id="KW-0653">Protein transport</keyword>
<keyword evidence="5" id="KW-0963">Cytoplasm</keyword>
<feature type="region of interest" description="Disordered" evidence="8">
    <location>
        <begin position="189"/>
        <end position="213"/>
    </location>
</feature>
<evidence type="ECO:0000256" key="6">
    <source>
        <dbReference type="ARBA" id="ARBA00022927"/>
    </source>
</evidence>
<comment type="caution">
    <text evidence="10">The sequence shown here is derived from an EMBL/GenBank/DDBJ whole genome shotgun (WGS) entry which is preliminary data.</text>
</comment>
<feature type="domain" description="Importin N-terminal" evidence="9">
    <location>
        <begin position="17"/>
        <end position="83"/>
    </location>
</feature>
<dbReference type="Gene3D" id="1.25.10.10">
    <property type="entry name" value="Leucine-rich Repeat Variant"/>
    <property type="match status" value="1"/>
</dbReference>
<dbReference type="SUPFAM" id="SSF48371">
    <property type="entry name" value="ARM repeat"/>
    <property type="match status" value="1"/>
</dbReference>
<organism evidence="10 11">
    <name type="scientific">Ridgeia piscesae</name>
    <name type="common">Tubeworm</name>
    <dbReference type="NCBI Taxonomy" id="27915"/>
    <lineage>
        <taxon>Eukaryota</taxon>
        <taxon>Metazoa</taxon>
        <taxon>Spiralia</taxon>
        <taxon>Lophotrochozoa</taxon>
        <taxon>Annelida</taxon>
        <taxon>Polychaeta</taxon>
        <taxon>Sedentaria</taxon>
        <taxon>Canalipalpata</taxon>
        <taxon>Sabellida</taxon>
        <taxon>Siboglinidae</taxon>
        <taxon>Ridgeia</taxon>
    </lineage>
</organism>
<evidence type="ECO:0000256" key="5">
    <source>
        <dbReference type="ARBA" id="ARBA00022490"/>
    </source>
</evidence>
<dbReference type="PANTHER" id="PTHR21452">
    <property type="entry name" value="EXPORTIN-6"/>
    <property type="match status" value="1"/>
</dbReference>
<reference evidence="10" key="1">
    <citation type="journal article" date="2023" name="Mol. Biol. Evol.">
        <title>Third-Generation Sequencing Reveals the Adaptive Role of the Epigenome in Three Deep-Sea Polychaetes.</title>
        <authorList>
            <person name="Perez M."/>
            <person name="Aroh O."/>
            <person name="Sun Y."/>
            <person name="Lan Y."/>
            <person name="Juniper S.K."/>
            <person name="Young C.R."/>
            <person name="Angers B."/>
            <person name="Qian P.Y."/>
        </authorList>
    </citation>
    <scope>NUCLEOTIDE SEQUENCE</scope>
    <source>
        <strain evidence="10">R07B-5</strain>
    </source>
</reference>
<evidence type="ECO:0000256" key="4">
    <source>
        <dbReference type="ARBA" id="ARBA00022448"/>
    </source>
</evidence>
<evidence type="ECO:0000256" key="2">
    <source>
        <dbReference type="ARBA" id="ARBA00004496"/>
    </source>
</evidence>
<protein>
    <recommendedName>
        <fullName evidence="9">Importin N-terminal domain-containing protein</fullName>
    </recommendedName>
</protein>
<dbReference type="PANTHER" id="PTHR21452:SF4">
    <property type="entry name" value="EXPORTIN-6"/>
    <property type="match status" value="1"/>
</dbReference>
<dbReference type="Pfam" id="PF08389">
    <property type="entry name" value="Xpo1"/>
    <property type="match status" value="1"/>
</dbReference>
<name>A0AAD9PD05_RIDPI</name>
<evidence type="ECO:0000256" key="1">
    <source>
        <dbReference type="ARBA" id="ARBA00004123"/>
    </source>
</evidence>
<evidence type="ECO:0000313" key="10">
    <source>
        <dbReference type="EMBL" id="KAK2192403.1"/>
    </source>
</evidence>
<dbReference type="SMART" id="SM00913">
    <property type="entry name" value="IBN_N"/>
    <property type="match status" value="1"/>
</dbReference>
<evidence type="ECO:0000313" key="11">
    <source>
        <dbReference type="Proteomes" id="UP001209878"/>
    </source>
</evidence>
<sequence length="1141" mass="129966">MTEFFDGGTNNQRKRAIEELLTNFSQQKDAWKHCLFFITTTHNEYVIMFCCTVLENLINRQWVGFLGSDKNEVRSVLSQLLLSNHQQMPAFIRNKLVKLIVDIGRHDWPHFYPDFFVNILQLVQQPQTVILGLILLQTTSEELACPREDLSVARKQELHRLLLAQVPTTLHMLNGILESILEKHRSMVTATPPPSPTHGQTASDGHVTTSVSVISSSPIPPGSILSNMFKSPQRHVETEQLPPLDTSSRLVAQLALGCLSHLFSWIPLSRTITTPLLSTIFHFAAFGCEVSPGSTGSEGSSSAATTASVAGNQALGVSAMCCINELLAKNCVPEEFEDYLLQMFQQCFYLLQRITRDTTTNVSGNRLADMNDSYVDKFTEFLQLFVSIHLRRFEAHTEFPVLDLLALLFKYTFKQPTNDGFFSCLEIWGTFIDYLNTKLTTRSSDRQAVLARYQEVLLSLARQILQNLQFRYNQSRLDELDDEVLDDDSETEWQHFLRQYLETVAKVADLFPEETFRLVGEPFQENVDIYLGLERHVVTGGKDTACSGRCLAVTAENECRRLHCSLRDLSSLLQMLGRLSHHFIGEHFMTQFTEARALIHRLIETVSYGSRVKLYEVKTSVDGVLQSDFIEVHAQAFAAVKAYSAWLAQFYVESKVDEMQRLKCTEMINTVVDTVLPMFTKEPVAERVAQSAAHLLLSVFTTVKPPFLLHLSQVQTFYNAVSNGLLAQHSKEVQLLLYRSLSNYLLLGWLCCGEPQQEWSVRAASHQAFVKQLTLELCQLRHVTHLANSKTMQEEAKPCIKRVLHIVADLIESMAINGVSRSKQICYQSVEEVIQTTSFLFPIYIRQPDVTDEILGFFMATFQCLRVQMGVSFTEQIIRTFMTLFTKEQLTEIIQNESEAGLKVIDRFLKILQLIVQEPGSAFKAFLPNIISICMDHIYPIISQKPTVDIKPALYELLHELLQNNWRYFFKDSVLTVLKAAQNDENVENQQQFIDIMQAFGQSFLQPDIAIFKQTLQTLQDLNSKWKLYHKGIFRETMLYQFLTVLLQVLVCRSHDLLQEEIAVTVYNMASVDFDTFYACFLPTFLAGCEGIDASQKAVLAQNFKMDCDLPSFSQSLQRFVSDLRYYRLCNSSLPAGSVHF</sequence>
<dbReference type="InterPro" id="IPR013598">
    <property type="entry name" value="Exportin-1/Importin-b-like"/>
</dbReference>
<evidence type="ECO:0000256" key="8">
    <source>
        <dbReference type="SAM" id="MobiDB-lite"/>
    </source>
</evidence>
<accession>A0AAD9PD05</accession>
<dbReference type="GO" id="GO:0006611">
    <property type="term" value="P:protein export from nucleus"/>
    <property type="evidence" value="ECO:0007669"/>
    <property type="project" value="InterPro"/>
</dbReference>
<dbReference type="InterPro" id="IPR001494">
    <property type="entry name" value="Importin-beta_N"/>
</dbReference>
<evidence type="ECO:0000256" key="7">
    <source>
        <dbReference type="ARBA" id="ARBA00023242"/>
    </source>
</evidence>
<comment type="similarity">
    <text evidence="3">Belongs to the exportin family.</text>
</comment>
<keyword evidence="4" id="KW-0813">Transport</keyword>
<dbReference type="Proteomes" id="UP001209878">
    <property type="component" value="Unassembled WGS sequence"/>
</dbReference>
<dbReference type="InterPro" id="IPR040016">
    <property type="entry name" value="XPO6"/>
</dbReference>
<dbReference type="EMBL" id="JAODUO010000031">
    <property type="protein sequence ID" value="KAK2192403.1"/>
    <property type="molecule type" value="Genomic_DNA"/>
</dbReference>
<keyword evidence="7" id="KW-0539">Nucleus</keyword>
<evidence type="ECO:0000256" key="3">
    <source>
        <dbReference type="ARBA" id="ARBA00009466"/>
    </source>
</evidence>
<dbReference type="GO" id="GO:0005634">
    <property type="term" value="C:nucleus"/>
    <property type="evidence" value="ECO:0007669"/>
    <property type="project" value="UniProtKB-SubCell"/>
</dbReference>
<dbReference type="InterPro" id="IPR011989">
    <property type="entry name" value="ARM-like"/>
</dbReference>
<gene>
    <name evidence="10" type="ORF">NP493_30g04006</name>
</gene>